<dbReference type="SUPFAM" id="SSF47413">
    <property type="entry name" value="lambda repressor-like DNA-binding domains"/>
    <property type="match status" value="1"/>
</dbReference>
<accession>A0ABT2S7X5</accession>
<evidence type="ECO:0000313" key="2">
    <source>
        <dbReference type="EMBL" id="MCU6700694.1"/>
    </source>
</evidence>
<dbReference type="InterPro" id="IPR001387">
    <property type="entry name" value="Cro/C1-type_HTH"/>
</dbReference>
<sequence length="67" mass="7248">MSIYENIKTACKKSEISISALENRLGFSRSSICKWDTNTPGVDKVKAVADILGVTVDDLLADTQDDG</sequence>
<dbReference type="SMART" id="SM00530">
    <property type="entry name" value="HTH_XRE"/>
    <property type="match status" value="1"/>
</dbReference>
<dbReference type="Proteomes" id="UP001207605">
    <property type="component" value="Unassembled WGS sequence"/>
</dbReference>
<dbReference type="RefSeq" id="WP_262582042.1">
    <property type="nucleotide sequence ID" value="NZ_JAOQJV010000016.1"/>
</dbReference>
<feature type="domain" description="HTH cro/C1-type" evidence="1">
    <location>
        <begin position="7"/>
        <end position="59"/>
    </location>
</feature>
<gene>
    <name evidence="2" type="ORF">OCV65_10685</name>
</gene>
<dbReference type="EMBL" id="JAOQJV010000016">
    <property type="protein sequence ID" value="MCU6700694.1"/>
    <property type="molecule type" value="Genomic_DNA"/>
</dbReference>
<dbReference type="Pfam" id="PF13443">
    <property type="entry name" value="HTH_26"/>
    <property type="match status" value="1"/>
</dbReference>
<keyword evidence="3" id="KW-1185">Reference proteome</keyword>
<dbReference type="Gene3D" id="1.10.260.40">
    <property type="entry name" value="lambda repressor-like DNA-binding domains"/>
    <property type="match status" value="1"/>
</dbReference>
<dbReference type="PROSITE" id="PS50943">
    <property type="entry name" value="HTH_CROC1"/>
    <property type="match status" value="1"/>
</dbReference>
<proteinExistence type="predicted"/>
<dbReference type="InterPro" id="IPR010982">
    <property type="entry name" value="Lambda_DNA-bd_dom_sf"/>
</dbReference>
<protein>
    <submittedName>
        <fullName evidence="2">Helix-turn-helix domain-containing protein</fullName>
    </submittedName>
</protein>
<dbReference type="CDD" id="cd00093">
    <property type="entry name" value="HTH_XRE"/>
    <property type="match status" value="1"/>
</dbReference>
<name>A0ABT2S7X5_9FIRM</name>
<reference evidence="2 3" key="1">
    <citation type="journal article" date="2021" name="ISME Commun">
        <title>Automated analysis of genomic sequences facilitates high-throughput and comprehensive description of bacteria.</title>
        <authorList>
            <person name="Hitch T.C.A."/>
        </authorList>
    </citation>
    <scope>NUCLEOTIDE SEQUENCE [LARGE SCALE GENOMIC DNA]</scope>
    <source>
        <strain evidence="2 3">Sanger_02</strain>
    </source>
</reference>
<evidence type="ECO:0000259" key="1">
    <source>
        <dbReference type="PROSITE" id="PS50943"/>
    </source>
</evidence>
<evidence type="ECO:0000313" key="3">
    <source>
        <dbReference type="Proteomes" id="UP001207605"/>
    </source>
</evidence>
<comment type="caution">
    <text evidence="2">The sequence shown here is derived from an EMBL/GenBank/DDBJ whole genome shotgun (WGS) entry which is preliminary data.</text>
</comment>
<organism evidence="2 3">
    <name type="scientific">Dorea ammoniilytica</name>
    <dbReference type="NCBI Taxonomy" id="2981788"/>
    <lineage>
        <taxon>Bacteria</taxon>
        <taxon>Bacillati</taxon>
        <taxon>Bacillota</taxon>
        <taxon>Clostridia</taxon>
        <taxon>Lachnospirales</taxon>
        <taxon>Lachnospiraceae</taxon>
        <taxon>Dorea</taxon>
    </lineage>
</organism>